<feature type="compositionally biased region" description="Low complexity" evidence="5">
    <location>
        <begin position="2117"/>
        <end position="2161"/>
    </location>
</feature>
<keyword evidence="2 4" id="KW-0863">Zinc-finger</keyword>
<feature type="region of interest" description="Disordered" evidence="5">
    <location>
        <begin position="1808"/>
        <end position="1895"/>
    </location>
</feature>
<feature type="region of interest" description="Disordered" evidence="5">
    <location>
        <begin position="2533"/>
        <end position="2593"/>
    </location>
</feature>
<feature type="compositionally biased region" description="Low complexity" evidence="5">
    <location>
        <begin position="930"/>
        <end position="940"/>
    </location>
</feature>
<keyword evidence="1" id="KW-0479">Metal-binding</keyword>
<feature type="compositionally biased region" description="Low complexity" evidence="5">
    <location>
        <begin position="877"/>
        <end position="886"/>
    </location>
</feature>
<feature type="region of interest" description="Disordered" evidence="5">
    <location>
        <begin position="2117"/>
        <end position="2190"/>
    </location>
</feature>
<feature type="region of interest" description="Disordered" evidence="5">
    <location>
        <begin position="1"/>
        <end position="45"/>
    </location>
</feature>
<feature type="region of interest" description="Disordered" evidence="5">
    <location>
        <begin position="860"/>
        <end position="940"/>
    </location>
</feature>
<feature type="region of interest" description="Disordered" evidence="5">
    <location>
        <begin position="2402"/>
        <end position="2505"/>
    </location>
</feature>
<feature type="compositionally biased region" description="Low complexity" evidence="5">
    <location>
        <begin position="1722"/>
        <end position="1741"/>
    </location>
</feature>
<dbReference type="Pfam" id="PF21055">
    <property type="entry name" value="ZSWIM4-8_C"/>
    <property type="match status" value="1"/>
</dbReference>
<feature type="region of interest" description="Disordered" evidence="5">
    <location>
        <begin position="1609"/>
        <end position="1652"/>
    </location>
</feature>
<feature type="compositionally biased region" description="Low complexity" evidence="5">
    <location>
        <begin position="2402"/>
        <end position="2427"/>
    </location>
</feature>
<evidence type="ECO:0000259" key="6">
    <source>
        <dbReference type="PROSITE" id="PS50966"/>
    </source>
</evidence>
<accession>A0A0L0C1T4</accession>
<evidence type="ECO:0000256" key="3">
    <source>
        <dbReference type="ARBA" id="ARBA00022833"/>
    </source>
</evidence>
<dbReference type="InterPro" id="IPR048370">
    <property type="entry name" value="ZSWIM4-8_C"/>
</dbReference>
<sequence>MVNNRNNNNNNQQQQAAAGAAGGAGAGDHVQNRRNAANPPDGGAAVDWVQEDLERFSFDDSDRFEEDSLCSWSSEPESLYNNWRGWKKPSNFGLGNNAASSAGASSGDNPTDARGNNGSEVSTLTELAAKCVASFIPFELVEHVYPPVPEQLQLRIAFWSFPDNEEDIRLYSCLANSSSDEFNRGDQLFKTGAVKEPLQIGFHLSATVVCQTPSQNFNVAVTFDRRRISSCNCTCNSSAYWCSHVVAVCLHRIHCPLEVCLRAPVSESLTRLQRDQLQKFAQYLISELPQQILPTAQRLLDELLSEQPTAINTVCGAPDPTAGASINDQTNWYLDEKTLHENIKRILIKFVMPAPMVYSDVNYLTNSAPPAATEWSSLLRPLRGREPEGMWNLLSIVREMYRRCDRNAVRLLEIITEQCMACDQLLLWWYQTKLSLMMGSHGHSGGKHSSTHTNSKAIEHACSSLFDEIVVLWRLAALNPGLAPDERDMLHAQFTAWHLKILDRVVKCRIMPSSYNNKHQQNMRSDAEMFVGFKPAIEACYLDWEEYPIAGITHTHETNPIYYSPFTCFKHAENKCETTNGGQLNATQALMANNKHYNFISTSSDQHGGFKQRLERPFRERFYISSSNNSSNSSSDSVHARLHQGLEVQSAAASGSGNVGVAGLQNVAGSLEHKSNTAAGNVSNSMALENRPSTSAQAQAASSSSVVTVQDLPRVPLAGLVSAAAAGGGGNDGNRSSASSEGFCENDDFGGDSSSNNLCASDTDGRSINPAKFVNNKPTISTLSQSDSQQSFDVSSPDGLEDATGKIGFSLPTTPTNKATIVATLSSQSSSDSTSSSSSASSNSSSSSLLIAAGSETPALEMVKSNDARRLSKDESFSSSSDEFVSQDINNRRSNEDLTPVPSTSAAARAALMKASSNSNKTTVTNETPAASSSNIGSANGANIGSKTAPLSAATQSAVYTGPSTSAQANAASTSTNAEKPHIFSNVRPSDDAWDILLARAEGLHAHGHGREACTLAVRLAEEMLENPPNLMMEMPPAPKRKGKNKNINPISHHLTVLASATLTKCAFLCTVLSENSEHYHIGFRICIFALEMPRPPASTKPLEVKLANQEADILALLKKIPIDEPELEVIRDRAERLRNGTFKSRGEALLPINLASYIFDALVMPSVSMKDQRIRSMSIYRPVTDENLGFEAAVAALGLKANVSEAEHPLLCEGTRRQRGELALTLLYFYKDEPHKIAKIMEKLLDREIHTLLKTPLLPAYYSNNPPVRTPANSTNRQGEDYNSRHGNALHGTAHNAAGNMEMFPPDYASVGGNSRPTSSTSAELEVNMAGMNISSPANPAHLAQSQNNQGLSTNVAMGSQQTTTTRVKDLRYKGKRAYPSIPNQPSEASAHFMFELAKTVLVKAGGNSSTSLFTQATANHNHHGPHRGLHMCAFQLGLYALGLHNCVSPNWLSRTYSSHVSWIIGQAMEIGAPAISFLIDTWEGHLTPPEAANMADRASRGWDSNYPAAELALSVLPHAAALNPNEIQRAILQCKEQSDYMLERACITVENAAKGGGVYPEVLFQVARYWYELYSRNTPNSSEHEHDDHLDHSAAVSLSALIESHQHHEMQMQQAAAQQQAAASQQAMVGPPLQGPPGGPGGPQQPGQVVVTTAPPAFQQQVPTLAPVGLSPYNPYGFCQGLYHHNLQYPTNQIPMYLPQGPPPGPPPPQAYPGYPPQQAPGGPNNQAPNGANAPPQAYVHPAQQGGSFPQMPPQAAYQAAAMQCGPPPTAFVPPPPQGPPVPPTGPPQMPQPPSMQAAAAAVYYGQQGPPPSAQHPAAQQAAMAAMAHQQMRANQQQQQQVYPFVQVQQQQPQQQAQHQPPPHNMGHAGQHHQQLQPPTQQQQQQANRQRHPHQFTPAQLRYLLAAYNVGMLAMETLARRVHDDRPQAKYARNPPYGEDVKWLLRISKKLGSQYLHQFCVCAVNSIVSPFVLHDVAIESAHYLGRNNHQLVMQHLRSALTPLVQKCQQMYIQCIHQKLYHLTPADYEDFASIIVAARAAFQITPEGSAQFKDWLQSIKSMTTVAASVVGTAAAATTTTSATAVVASSSSTSSSATAVGSVLAVNAVAAVPNAAATSTSNNVAGPTTTSSSSATVTLTNPATINNNSNNVNNASNPSNVLFEGPSCSKNTATEATQRNLTSPLSTTSVSSAISATPTTTSAASSLTSSTGSFSYGYGSQQHMDAAGAATSSASSSSAATLQAPNACSTNGGNKNETNSAASAVLATAATSNMLSDAYHHQQMQLQLQQQFEQHYQIQNYYHQAQQQQQIQQYQDFYDQQLYLQQQQHQQTQQQQNQLLYTNEQLQQRHLYNVAAVAAAAAASVRPQPPPPPPPMPTGATAAPLPTQQALVLMPGSATNVSNAAGTATTTSANNNNNNNNTTTFTTQPLNFVNAPNGGSIAMDFPNYHHHHHHHPHPSHHHQHHTPQMHTSVTTNNTNIAAGTASSSSTSSTSGSSSSPSSASSVSINLQQPSFVTTPPTVAVVHPSALQNVNQHHQHHHQHQLQQTQQQQQQHHHQQPPPHQHHHHHHHHPQQQQHQYHHLSQLSHYHQQL</sequence>
<dbReference type="GO" id="GO:0031462">
    <property type="term" value="C:Cul2-RING ubiquitin ligase complex"/>
    <property type="evidence" value="ECO:0007669"/>
    <property type="project" value="TreeGrafter"/>
</dbReference>
<feature type="region of interest" description="Disordered" evidence="5">
    <location>
        <begin position="1696"/>
        <end position="1796"/>
    </location>
</feature>
<feature type="region of interest" description="Disordered" evidence="5">
    <location>
        <begin position="826"/>
        <end position="846"/>
    </location>
</feature>
<feature type="compositionally biased region" description="Low complexity" evidence="5">
    <location>
        <begin position="97"/>
        <end position="109"/>
    </location>
</feature>
<feature type="compositionally biased region" description="Low complexity" evidence="5">
    <location>
        <begin position="2468"/>
        <end position="2505"/>
    </location>
</feature>
<feature type="compositionally biased region" description="Low complexity" evidence="5">
    <location>
        <begin position="1756"/>
        <end position="1766"/>
    </location>
</feature>
<feature type="compositionally biased region" description="Low complexity" evidence="5">
    <location>
        <begin position="2574"/>
        <end position="2593"/>
    </location>
</feature>
<dbReference type="STRING" id="7375.A0A0L0C1T4"/>
<feature type="compositionally biased region" description="Low complexity" evidence="5">
    <location>
        <begin position="2544"/>
        <end position="2553"/>
    </location>
</feature>
<protein>
    <recommendedName>
        <fullName evidence="6">SWIM-type domain-containing protein</fullName>
    </recommendedName>
</protein>
<evidence type="ECO:0000256" key="5">
    <source>
        <dbReference type="SAM" id="MobiDB-lite"/>
    </source>
</evidence>
<feature type="domain" description="SWIM-type" evidence="6">
    <location>
        <begin position="217"/>
        <end position="253"/>
    </location>
</feature>
<feature type="compositionally biased region" description="Basic and acidic residues" evidence="5">
    <location>
        <begin position="864"/>
        <end position="876"/>
    </location>
</feature>
<feature type="compositionally biased region" description="Basic residues" evidence="5">
    <location>
        <begin position="2554"/>
        <end position="2573"/>
    </location>
</feature>
<name>A0A0L0C1T4_LUCCU</name>
<dbReference type="OrthoDB" id="10013584at2759"/>
<feature type="compositionally biased region" description="Low complexity" evidence="5">
    <location>
        <begin position="903"/>
        <end position="917"/>
    </location>
</feature>
<dbReference type="Pfam" id="PF25572">
    <property type="entry name" value="TPR_ZSWIM8"/>
    <property type="match status" value="1"/>
</dbReference>
<feature type="region of interest" description="Disordered" evidence="5">
    <location>
        <begin position="724"/>
        <end position="747"/>
    </location>
</feature>
<dbReference type="PANTHER" id="PTHR22619">
    <property type="entry name" value="ZINC FINGER SWIM DOMAIN CONTAINING PROTEIN 4, 5, 6"/>
    <property type="match status" value="1"/>
</dbReference>
<evidence type="ECO:0000313" key="8">
    <source>
        <dbReference type="Proteomes" id="UP000037069"/>
    </source>
</evidence>
<feature type="compositionally biased region" description="Pro residues" evidence="5">
    <location>
        <begin position="1768"/>
        <end position="1796"/>
    </location>
</feature>
<feature type="compositionally biased region" description="Low complexity" evidence="5">
    <location>
        <begin position="1"/>
        <end position="19"/>
    </location>
</feature>
<gene>
    <name evidence="7" type="ORF">FF38_00871</name>
</gene>
<dbReference type="Proteomes" id="UP000037069">
    <property type="component" value="Unassembled WGS sequence"/>
</dbReference>
<keyword evidence="3" id="KW-0862">Zinc</keyword>
<feature type="compositionally biased region" description="Low complexity" evidence="5">
    <location>
        <begin position="1874"/>
        <end position="1890"/>
    </location>
</feature>
<keyword evidence="8" id="KW-1185">Reference proteome</keyword>
<dbReference type="OMA" id="HNLSYPP"/>
<feature type="compositionally biased region" description="Polar residues" evidence="5">
    <location>
        <begin position="2168"/>
        <end position="2181"/>
    </location>
</feature>
<feature type="compositionally biased region" description="Low complexity" evidence="5">
    <location>
        <begin position="781"/>
        <end position="798"/>
    </location>
</feature>
<dbReference type="Pfam" id="PF04434">
    <property type="entry name" value="SWIM"/>
    <property type="match status" value="1"/>
</dbReference>
<dbReference type="PANTHER" id="PTHR22619:SF1">
    <property type="entry name" value="ZINC FINGER SWIM DOMAIN-CONTAINING PROTEIN 8"/>
    <property type="match status" value="1"/>
</dbReference>
<dbReference type="InterPro" id="IPR007527">
    <property type="entry name" value="Znf_SWIM"/>
</dbReference>
<evidence type="ECO:0000256" key="2">
    <source>
        <dbReference type="ARBA" id="ARBA00022771"/>
    </source>
</evidence>
<organism evidence="7 8">
    <name type="scientific">Lucilia cuprina</name>
    <name type="common">Green bottle fly</name>
    <name type="synonym">Australian sheep blowfly</name>
    <dbReference type="NCBI Taxonomy" id="7375"/>
    <lineage>
        <taxon>Eukaryota</taxon>
        <taxon>Metazoa</taxon>
        <taxon>Ecdysozoa</taxon>
        <taxon>Arthropoda</taxon>
        <taxon>Hexapoda</taxon>
        <taxon>Insecta</taxon>
        <taxon>Pterygota</taxon>
        <taxon>Neoptera</taxon>
        <taxon>Endopterygota</taxon>
        <taxon>Diptera</taxon>
        <taxon>Brachycera</taxon>
        <taxon>Muscomorpha</taxon>
        <taxon>Oestroidea</taxon>
        <taxon>Calliphoridae</taxon>
        <taxon>Luciliinae</taxon>
        <taxon>Lucilia</taxon>
    </lineage>
</organism>
<comment type="caution">
    <text evidence="7">The sequence shown here is derived from an EMBL/GenBank/DDBJ whole genome shotgun (WGS) entry which is preliminary data.</text>
</comment>
<feature type="compositionally biased region" description="Basic residues" evidence="5">
    <location>
        <begin position="2448"/>
        <end position="2467"/>
    </location>
</feature>
<evidence type="ECO:0000256" key="4">
    <source>
        <dbReference type="PROSITE-ProRule" id="PRU00325"/>
    </source>
</evidence>
<reference evidence="7 8" key="1">
    <citation type="journal article" date="2015" name="Nat. Commun.">
        <title>Lucilia cuprina genome unlocks parasitic fly biology to underpin future interventions.</title>
        <authorList>
            <person name="Anstead C.A."/>
            <person name="Korhonen P.K."/>
            <person name="Young N.D."/>
            <person name="Hall R.S."/>
            <person name="Jex A.R."/>
            <person name="Murali S.C."/>
            <person name="Hughes D.S."/>
            <person name="Lee S.F."/>
            <person name="Perry T."/>
            <person name="Stroehlein A.J."/>
            <person name="Ansell B.R."/>
            <person name="Breugelmans B."/>
            <person name="Hofmann A."/>
            <person name="Qu J."/>
            <person name="Dugan S."/>
            <person name="Lee S.L."/>
            <person name="Chao H."/>
            <person name="Dinh H."/>
            <person name="Han Y."/>
            <person name="Doddapaneni H.V."/>
            <person name="Worley K.C."/>
            <person name="Muzny D.M."/>
            <person name="Ioannidis P."/>
            <person name="Waterhouse R.M."/>
            <person name="Zdobnov E.M."/>
            <person name="James P.J."/>
            <person name="Bagnall N.H."/>
            <person name="Kotze A.C."/>
            <person name="Gibbs R.A."/>
            <person name="Richards S."/>
            <person name="Batterham P."/>
            <person name="Gasser R.B."/>
        </authorList>
    </citation>
    <scope>NUCLEOTIDE SEQUENCE [LARGE SCALE GENOMIC DNA]</scope>
    <source>
        <strain evidence="7 8">LS</strain>
        <tissue evidence="7">Full body</tissue>
    </source>
</reference>
<proteinExistence type="predicted"/>
<feature type="compositionally biased region" description="Low complexity" evidence="5">
    <location>
        <begin position="1613"/>
        <end position="1634"/>
    </location>
</feature>
<evidence type="ECO:0000256" key="1">
    <source>
        <dbReference type="ARBA" id="ARBA00022723"/>
    </source>
</evidence>
<evidence type="ECO:0000313" key="7">
    <source>
        <dbReference type="EMBL" id="KNC26318.1"/>
    </source>
</evidence>
<dbReference type="GO" id="GO:0008270">
    <property type="term" value="F:zinc ion binding"/>
    <property type="evidence" value="ECO:0007669"/>
    <property type="project" value="UniProtKB-KW"/>
</dbReference>
<feature type="region of interest" description="Disordered" evidence="5">
    <location>
        <begin position="97"/>
        <end position="119"/>
    </location>
</feature>
<dbReference type="EMBL" id="JRES01000996">
    <property type="protein sequence ID" value="KNC26318.1"/>
    <property type="molecule type" value="Genomic_DNA"/>
</dbReference>
<feature type="compositionally biased region" description="Polar residues" evidence="5">
    <location>
        <begin position="918"/>
        <end position="929"/>
    </location>
</feature>
<feature type="region of interest" description="Disordered" evidence="5">
    <location>
        <begin position="778"/>
        <end position="814"/>
    </location>
</feature>
<feature type="compositionally biased region" description="Pro residues" evidence="5">
    <location>
        <begin position="1702"/>
        <end position="1721"/>
    </location>
</feature>
<dbReference type="InterPro" id="IPR057945">
    <property type="entry name" value="TPR_ZSWIM8"/>
</dbReference>
<feature type="compositionally biased region" description="Low complexity" evidence="5">
    <location>
        <begin position="1817"/>
        <end position="1861"/>
    </location>
</feature>
<dbReference type="PROSITE" id="PS50966">
    <property type="entry name" value="ZF_SWIM"/>
    <property type="match status" value="1"/>
</dbReference>